<accession>A0ACB9QSK8</accession>
<dbReference type="Proteomes" id="UP001057402">
    <property type="component" value="Chromosome 5"/>
</dbReference>
<organism evidence="1 2">
    <name type="scientific">Melastoma candidum</name>
    <dbReference type="NCBI Taxonomy" id="119954"/>
    <lineage>
        <taxon>Eukaryota</taxon>
        <taxon>Viridiplantae</taxon>
        <taxon>Streptophyta</taxon>
        <taxon>Embryophyta</taxon>
        <taxon>Tracheophyta</taxon>
        <taxon>Spermatophyta</taxon>
        <taxon>Magnoliopsida</taxon>
        <taxon>eudicotyledons</taxon>
        <taxon>Gunneridae</taxon>
        <taxon>Pentapetalae</taxon>
        <taxon>rosids</taxon>
        <taxon>malvids</taxon>
        <taxon>Myrtales</taxon>
        <taxon>Melastomataceae</taxon>
        <taxon>Melastomatoideae</taxon>
        <taxon>Melastomateae</taxon>
        <taxon>Melastoma</taxon>
    </lineage>
</organism>
<name>A0ACB9QSK8_9MYRT</name>
<evidence type="ECO:0000313" key="1">
    <source>
        <dbReference type="EMBL" id="KAI4368208.1"/>
    </source>
</evidence>
<keyword evidence="2" id="KW-1185">Reference proteome</keyword>
<evidence type="ECO:0000313" key="2">
    <source>
        <dbReference type="Proteomes" id="UP001057402"/>
    </source>
</evidence>
<gene>
    <name evidence="1" type="ORF">MLD38_016792</name>
</gene>
<reference evidence="2" key="1">
    <citation type="journal article" date="2023" name="Front. Plant Sci.">
        <title>Chromosomal-level genome assembly of Melastoma candidum provides insights into trichome evolution.</title>
        <authorList>
            <person name="Zhong Y."/>
            <person name="Wu W."/>
            <person name="Sun C."/>
            <person name="Zou P."/>
            <person name="Liu Y."/>
            <person name="Dai S."/>
            <person name="Zhou R."/>
        </authorList>
    </citation>
    <scope>NUCLEOTIDE SEQUENCE [LARGE SCALE GENOMIC DNA]</scope>
</reference>
<comment type="caution">
    <text evidence="1">The sequence shown here is derived from an EMBL/GenBank/DDBJ whole genome shotgun (WGS) entry which is preliminary data.</text>
</comment>
<protein>
    <submittedName>
        <fullName evidence="1">Uncharacterized protein</fullName>
    </submittedName>
</protein>
<sequence length="225" mass="25830">MLDPNQLPIHSTRSPDHQPVRRHHSSHYYAHRVQESLATRLSKMICSVFLTLLLLLGIITFVLWLSLRPHRPRFHVQQFSIPSLSQASGFENAEITFNVTVRNANQHIGVYFDAMEATVYYRDQKVGSKTLLFPFYQQPKNTTIIADVLSGATILVDSQQWKEFMNDRQLGTVPFRLDVTSTIRFKVSTWLSKHHRMHATCDVSVGSDGLILASDKDKRCPVYFT</sequence>
<proteinExistence type="predicted"/>
<dbReference type="EMBL" id="CM042884">
    <property type="protein sequence ID" value="KAI4368208.1"/>
    <property type="molecule type" value="Genomic_DNA"/>
</dbReference>